<comment type="caution">
    <text evidence="1">The sequence shown here is derived from an EMBL/GenBank/DDBJ whole genome shotgun (WGS) entry which is preliminary data.</text>
</comment>
<protein>
    <submittedName>
        <fullName evidence="1">Uncharacterized protein</fullName>
    </submittedName>
</protein>
<dbReference type="AlphaFoldDB" id="A0AAN8X9B2"/>
<gene>
    <name evidence="1" type="ORF">SK128_008528</name>
</gene>
<reference evidence="1 2" key="1">
    <citation type="submission" date="2023-11" db="EMBL/GenBank/DDBJ databases">
        <title>Halocaridina rubra genome assembly.</title>
        <authorList>
            <person name="Smith C."/>
        </authorList>
    </citation>
    <scope>NUCLEOTIDE SEQUENCE [LARGE SCALE GENOMIC DNA]</scope>
    <source>
        <strain evidence="1">EP-1</strain>
        <tissue evidence="1">Whole</tissue>
    </source>
</reference>
<dbReference type="Proteomes" id="UP001381693">
    <property type="component" value="Unassembled WGS sequence"/>
</dbReference>
<proteinExistence type="predicted"/>
<keyword evidence="2" id="KW-1185">Reference proteome</keyword>
<evidence type="ECO:0000313" key="1">
    <source>
        <dbReference type="EMBL" id="KAK7075344.1"/>
    </source>
</evidence>
<evidence type="ECO:0000313" key="2">
    <source>
        <dbReference type="Proteomes" id="UP001381693"/>
    </source>
</evidence>
<feature type="non-terminal residue" evidence="1">
    <location>
        <position position="1"/>
    </location>
</feature>
<organism evidence="1 2">
    <name type="scientific">Halocaridina rubra</name>
    <name type="common">Hawaiian red shrimp</name>
    <dbReference type="NCBI Taxonomy" id="373956"/>
    <lineage>
        <taxon>Eukaryota</taxon>
        <taxon>Metazoa</taxon>
        <taxon>Ecdysozoa</taxon>
        <taxon>Arthropoda</taxon>
        <taxon>Crustacea</taxon>
        <taxon>Multicrustacea</taxon>
        <taxon>Malacostraca</taxon>
        <taxon>Eumalacostraca</taxon>
        <taxon>Eucarida</taxon>
        <taxon>Decapoda</taxon>
        <taxon>Pleocyemata</taxon>
        <taxon>Caridea</taxon>
        <taxon>Atyoidea</taxon>
        <taxon>Atyidae</taxon>
        <taxon>Halocaridina</taxon>
    </lineage>
</organism>
<accession>A0AAN8X9B2</accession>
<name>A0AAN8X9B2_HALRR</name>
<sequence>KTEKCAQVVSIVVPDYAHQVTTLTFEDCQVHIEPPLPALARLFRGCQILPSSDDTHPLGTGLPLQSYFAFRDP</sequence>
<dbReference type="EMBL" id="JAXCGZ010011231">
    <property type="protein sequence ID" value="KAK7075344.1"/>
    <property type="molecule type" value="Genomic_DNA"/>
</dbReference>